<feature type="non-terminal residue" evidence="1">
    <location>
        <position position="1"/>
    </location>
</feature>
<gene>
    <name evidence="1" type="primary">Nfu_g_1_024071</name>
</gene>
<sequence length="60" mass="6694">ECNLTCSHLMEQQHQSQSKLVKKTGSVLGSVLEPLELVGQWRITENTKSMTDDPDLPPQS</sequence>
<reference evidence="1" key="2">
    <citation type="submission" date="2016-06" db="EMBL/GenBank/DDBJ databases">
        <title>The genome of a short-lived fish provides insights into sex chromosome evolution and the genetic control of aging.</title>
        <authorList>
            <person name="Reichwald K."/>
            <person name="Felder M."/>
            <person name="Petzold A."/>
            <person name="Koch P."/>
            <person name="Groth M."/>
            <person name="Platzer M."/>
        </authorList>
    </citation>
    <scope>NUCLEOTIDE SEQUENCE</scope>
    <source>
        <tissue evidence="1">Brain</tissue>
    </source>
</reference>
<accession>A0A1A8NXR7</accession>
<evidence type="ECO:0000313" key="1">
    <source>
        <dbReference type="EMBL" id="SBR73821.1"/>
    </source>
</evidence>
<dbReference type="EMBL" id="HAEG01005315">
    <property type="protein sequence ID" value="SBR73821.1"/>
    <property type="molecule type" value="Transcribed_RNA"/>
</dbReference>
<proteinExistence type="predicted"/>
<protein>
    <submittedName>
        <fullName evidence="1">Uncharacterized protein</fullName>
    </submittedName>
</protein>
<feature type="non-terminal residue" evidence="1">
    <location>
        <position position="60"/>
    </location>
</feature>
<organism evidence="1">
    <name type="scientific">Nothobranchius pienaari</name>
    <dbReference type="NCBI Taxonomy" id="704102"/>
    <lineage>
        <taxon>Eukaryota</taxon>
        <taxon>Metazoa</taxon>
        <taxon>Chordata</taxon>
        <taxon>Craniata</taxon>
        <taxon>Vertebrata</taxon>
        <taxon>Euteleostomi</taxon>
        <taxon>Actinopterygii</taxon>
        <taxon>Neopterygii</taxon>
        <taxon>Teleostei</taxon>
        <taxon>Neoteleostei</taxon>
        <taxon>Acanthomorphata</taxon>
        <taxon>Ovalentaria</taxon>
        <taxon>Atherinomorphae</taxon>
        <taxon>Cyprinodontiformes</taxon>
        <taxon>Nothobranchiidae</taxon>
        <taxon>Nothobranchius</taxon>
    </lineage>
</organism>
<dbReference type="AlphaFoldDB" id="A0A1A8NXR7"/>
<reference evidence="1" key="1">
    <citation type="submission" date="2016-05" db="EMBL/GenBank/DDBJ databases">
        <authorList>
            <person name="Lavstsen T."/>
            <person name="Jespersen J.S."/>
        </authorList>
    </citation>
    <scope>NUCLEOTIDE SEQUENCE</scope>
    <source>
        <tissue evidence="1">Brain</tissue>
    </source>
</reference>
<name>A0A1A8NXR7_9TELE</name>